<organism evidence="1">
    <name type="scientific">bioreactor metagenome</name>
    <dbReference type="NCBI Taxonomy" id="1076179"/>
    <lineage>
        <taxon>unclassified sequences</taxon>
        <taxon>metagenomes</taxon>
        <taxon>ecological metagenomes</taxon>
    </lineage>
</organism>
<reference evidence="1" key="1">
    <citation type="submission" date="2019-08" db="EMBL/GenBank/DDBJ databases">
        <authorList>
            <person name="Kucharzyk K."/>
            <person name="Murdoch R.W."/>
            <person name="Higgins S."/>
            <person name="Loffler F."/>
        </authorList>
    </citation>
    <scope>NUCLEOTIDE SEQUENCE</scope>
</reference>
<dbReference type="AlphaFoldDB" id="A0A645JIT7"/>
<sequence>MSNLVGGTNGIHTVYVTNQLNGLLHLGKIFNDNAVSILQRIILNKPLKQRAIIAQLLHPGFQSILAADEGHRCHVVDAANFGVDIGQFVTPDIVGQKHHNLILRFKIPHHIINIYCKEHRNSHQKQAGHQHADGRN</sequence>
<proteinExistence type="predicted"/>
<accession>A0A645JIT7</accession>
<name>A0A645JIT7_9ZZZZ</name>
<comment type="caution">
    <text evidence="1">The sequence shown here is derived from an EMBL/GenBank/DDBJ whole genome shotgun (WGS) entry which is preliminary data.</text>
</comment>
<evidence type="ECO:0000313" key="1">
    <source>
        <dbReference type="EMBL" id="MPN63030.1"/>
    </source>
</evidence>
<dbReference type="EMBL" id="VSSQ01141854">
    <property type="protein sequence ID" value="MPN63030.1"/>
    <property type="molecule type" value="Genomic_DNA"/>
</dbReference>
<gene>
    <name evidence="1" type="ORF">SDC9_210784</name>
</gene>
<protein>
    <submittedName>
        <fullName evidence="1">Uncharacterized protein</fullName>
    </submittedName>
</protein>